<protein>
    <submittedName>
        <fullName evidence="2">Uncharacterized protein</fullName>
    </submittedName>
</protein>
<dbReference type="EMBL" id="CM026426">
    <property type="protein sequence ID" value="KAG0573294.1"/>
    <property type="molecule type" value="Genomic_DNA"/>
</dbReference>
<reference evidence="2" key="1">
    <citation type="submission" date="2020-06" db="EMBL/GenBank/DDBJ databases">
        <title>WGS assembly of Ceratodon purpureus strain R40.</title>
        <authorList>
            <person name="Carey S.B."/>
            <person name="Jenkins J."/>
            <person name="Shu S."/>
            <person name="Lovell J.T."/>
            <person name="Sreedasyam A."/>
            <person name="Maumus F."/>
            <person name="Tiley G.P."/>
            <person name="Fernandez-Pozo N."/>
            <person name="Barry K."/>
            <person name="Chen C."/>
            <person name="Wang M."/>
            <person name="Lipzen A."/>
            <person name="Daum C."/>
            <person name="Saski C.A."/>
            <person name="Payton A.C."/>
            <person name="Mcbreen J.C."/>
            <person name="Conrad R.E."/>
            <person name="Kollar L.M."/>
            <person name="Olsson S."/>
            <person name="Huttunen S."/>
            <person name="Landis J.B."/>
            <person name="Wickett N.J."/>
            <person name="Johnson M.G."/>
            <person name="Rensing S.A."/>
            <person name="Grimwood J."/>
            <person name="Schmutz J."/>
            <person name="Mcdaniel S.F."/>
        </authorList>
    </citation>
    <scope>NUCLEOTIDE SEQUENCE</scope>
    <source>
        <strain evidence="2">R40</strain>
    </source>
</reference>
<organism evidence="2 3">
    <name type="scientific">Ceratodon purpureus</name>
    <name type="common">Fire moss</name>
    <name type="synonym">Dicranum purpureum</name>
    <dbReference type="NCBI Taxonomy" id="3225"/>
    <lineage>
        <taxon>Eukaryota</taxon>
        <taxon>Viridiplantae</taxon>
        <taxon>Streptophyta</taxon>
        <taxon>Embryophyta</taxon>
        <taxon>Bryophyta</taxon>
        <taxon>Bryophytina</taxon>
        <taxon>Bryopsida</taxon>
        <taxon>Dicranidae</taxon>
        <taxon>Pseudoditrichales</taxon>
        <taxon>Ditrichaceae</taxon>
        <taxon>Ceratodon</taxon>
    </lineage>
</organism>
<evidence type="ECO:0000313" key="3">
    <source>
        <dbReference type="Proteomes" id="UP000822688"/>
    </source>
</evidence>
<feature type="compositionally biased region" description="Polar residues" evidence="1">
    <location>
        <begin position="214"/>
        <end position="231"/>
    </location>
</feature>
<evidence type="ECO:0000313" key="2">
    <source>
        <dbReference type="EMBL" id="KAG0573294.1"/>
    </source>
</evidence>
<feature type="compositionally biased region" description="Low complexity" evidence="1">
    <location>
        <begin position="344"/>
        <end position="360"/>
    </location>
</feature>
<feature type="compositionally biased region" description="Basic and acidic residues" evidence="1">
    <location>
        <begin position="303"/>
        <end position="325"/>
    </location>
</feature>
<feature type="compositionally biased region" description="Low complexity" evidence="1">
    <location>
        <begin position="57"/>
        <end position="80"/>
    </location>
</feature>
<proteinExistence type="predicted"/>
<feature type="region of interest" description="Disordered" evidence="1">
    <location>
        <begin position="133"/>
        <end position="198"/>
    </location>
</feature>
<feature type="region of interest" description="Disordered" evidence="1">
    <location>
        <begin position="1"/>
        <end position="93"/>
    </location>
</feature>
<sequence length="360" mass="37079">MAESNVKIADSTPEVEKKTESVPDAVIEPTPVSTADSAPESKVEAPEPTEVTTSGEPSAPAPAADPLAPAPVEVSPVAPAQESKEVKALETETLAKPKDLSLAVDTKAFEPASKSDHSTLFQKLKKTFEFPKSYKSKESPSKEAPVAAETTEAVPPAEVPAPAPVAEEAVATVKTSPAPATPEPKPTASEKVAEKVSEGKGFFNKVKKSFYTKSHSFSGSIPESKSGASTATPPPAIAEVSKGAETVPTPAASETSVTPVPEPAVEATPLPAPADVPSSAVETAPTPVAEVATPLTDTVTPAEETKDAPKETVEEKSAVKEEKPKNKFFQKIVRRLLPKNTHNSPPSAAPAAAPVVAASA</sequence>
<keyword evidence="3" id="KW-1185">Reference proteome</keyword>
<feature type="compositionally biased region" description="Basic residues" evidence="1">
    <location>
        <begin position="326"/>
        <end position="337"/>
    </location>
</feature>
<gene>
    <name evidence="2" type="ORF">KC19_VG166000</name>
</gene>
<name>A0A8T0HQU4_CERPU</name>
<feature type="region of interest" description="Disordered" evidence="1">
    <location>
        <begin position="214"/>
        <end position="360"/>
    </location>
</feature>
<feature type="compositionally biased region" description="Low complexity" evidence="1">
    <location>
        <begin position="164"/>
        <end position="178"/>
    </location>
</feature>
<comment type="caution">
    <text evidence="2">The sequence shown here is derived from an EMBL/GenBank/DDBJ whole genome shotgun (WGS) entry which is preliminary data.</text>
</comment>
<dbReference type="PRINTS" id="PR01217">
    <property type="entry name" value="PRICHEXTENSN"/>
</dbReference>
<feature type="compositionally biased region" description="Basic and acidic residues" evidence="1">
    <location>
        <begin position="82"/>
        <end position="93"/>
    </location>
</feature>
<dbReference type="Proteomes" id="UP000822688">
    <property type="component" value="Chromosome V"/>
</dbReference>
<dbReference type="AlphaFoldDB" id="A0A8T0HQU4"/>
<accession>A0A8T0HQU4</accession>
<feature type="compositionally biased region" description="Low complexity" evidence="1">
    <location>
        <begin position="142"/>
        <end position="156"/>
    </location>
</feature>
<evidence type="ECO:0000256" key="1">
    <source>
        <dbReference type="SAM" id="MobiDB-lite"/>
    </source>
</evidence>